<dbReference type="PANTHER" id="PTHR21228:SF40">
    <property type="entry name" value="LD45607P"/>
    <property type="match status" value="1"/>
</dbReference>
<reference evidence="3 4" key="1">
    <citation type="journal article" date="2021" name="Sci. Rep.">
        <title>Genome sequencing of the multicellular alga Astrephomene provides insights into convergent evolution of germ-soma differentiation.</title>
        <authorList>
            <person name="Yamashita S."/>
            <person name="Yamamoto K."/>
            <person name="Matsuzaki R."/>
            <person name="Suzuki S."/>
            <person name="Yamaguchi H."/>
            <person name="Hirooka S."/>
            <person name="Minakuchi Y."/>
            <person name="Miyagishima S."/>
            <person name="Kawachi M."/>
            <person name="Toyoda A."/>
            <person name="Nozaki H."/>
        </authorList>
    </citation>
    <scope>NUCLEOTIDE SEQUENCE [LARGE SCALE GENOMIC DNA]</scope>
    <source>
        <strain evidence="3 4">NIES-4017</strain>
    </source>
</reference>
<sequence>MAWTWMRDSMRRWDCHTTRDRSRYTAAAAAPRTTATQQITPSIGRGGPASTSGREHFGLTPARAVHPTERGGRCDAAAVHQGGLGRSDVLGGTPGPPPLTSRRIMNRRIKSCDRAEQLASLVLEEVANFDQQNNTHALSRLAKLFRGSRQLLSLSEMVGNELPSAQVPPALLPAIQALTKRMYHLISSYDSWDATSSLWAYAQLGYVDEAAMDTLCNMALAMVHTFKPADCANVVVAFARMDYIHTELLRQLVPAVLDVIGECRPGEICQLLWAFARLGCHPGDLFLTEMVDAVHWHLDEYGNQELALVLWSLARLRHLPPLPFLAAAETHLLIRLPLLTPSDVCVSVWALPRLRYKAVRLLDELPAALLPRLPTLPNRELCGLVSAFATARHHHRVLLEAVAAEVLPRLPSLKPQELCIVLWTYGAFHHRPEHPDFARQLAGVLYDRMPQLSPQGLAMTAKALAQLRWRSGPLLAQLAGAAERQLAGFKPLEMSQLLWGLSQLHCPEEAIFHAVVRRCIAILQDQQHPHYGHMRHRVVNSIIASCQRRGFIPWLLLDFAESKGIRVKQPCGPDARPLGGGGCSGVGSSISG</sequence>
<dbReference type="GO" id="GO:0009507">
    <property type="term" value="C:chloroplast"/>
    <property type="evidence" value="ECO:0007669"/>
    <property type="project" value="GOC"/>
</dbReference>
<dbReference type="GO" id="GO:0005759">
    <property type="term" value="C:mitochondrial matrix"/>
    <property type="evidence" value="ECO:0007669"/>
    <property type="project" value="TreeGrafter"/>
</dbReference>
<evidence type="ECO:0000259" key="2">
    <source>
        <dbReference type="Pfam" id="PF26188"/>
    </source>
</evidence>
<feature type="compositionally biased region" description="Low complexity" evidence="1">
    <location>
        <begin position="27"/>
        <end position="36"/>
    </location>
</feature>
<name>A0AAD3HQL3_9CHLO</name>
<dbReference type="EMBL" id="BMAR01000035">
    <property type="protein sequence ID" value="GFR50194.1"/>
    <property type="molecule type" value="Genomic_DNA"/>
</dbReference>
<dbReference type="InterPro" id="IPR058917">
    <property type="entry name" value="RESC6_dom"/>
</dbReference>
<gene>
    <name evidence="3" type="ORF">Agub_g12362</name>
</gene>
<dbReference type="InterPro" id="IPR050870">
    <property type="entry name" value="FAST_kinase"/>
</dbReference>
<evidence type="ECO:0000313" key="3">
    <source>
        <dbReference type="EMBL" id="GFR50194.1"/>
    </source>
</evidence>
<dbReference type="Pfam" id="PF26188">
    <property type="entry name" value="RESC6"/>
    <property type="match status" value="1"/>
</dbReference>
<dbReference type="GO" id="GO:0003723">
    <property type="term" value="F:RNA binding"/>
    <property type="evidence" value="ECO:0007669"/>
    <property type="project" value="TreeGrafter"/>
</dbReference>
<evidence type="ECO:0000313" key="4">
    <source>
        <dbReference type="Proteomes" id="UP001054857"/>
    </source>
</evidence>
<proteinExistence type="predicted"/>
<feature type="region of interest" description="Disordered" evidence="1">
    <location>
        <begin position="27"/>
        <end position="53"/>
    </location>
</feature>
<dbReference type="PANTHER" id="PTHR21228">
    <property type="entry name" value="FAST LEU-RICH DOMAIN-CONTAINING"/>
    <property type="match status" value="1"/>
</dbReference>
<evidence type="ECO:0000256" key="1">
    <source>
        <dbReference type="SAM" id="MobiDB-lite"/>
    </source>
</evidence>
<keyword evidence="4" id="KW-1185">Reference proteome</keyword>
<feature type="domain" description="RNA-editing substrate-binding complex 6 protein" evidence="2">
    <location>
        <begin position="176"/>
        <end position="278"/>
    </location>
</feature>
<organism evidence="3 4">
    <name type="scientific">Astrephomene gubernaculifera</name>
    <dbReference type="NCBI Taxonomy" id="47775"/>
    <lineage>
        <taxon>Eukaryota</taxon>
        <taxon>Viridiplantae</taxon>
        <taxon>Chlorophyta</taxon>
        <taxon>core chlorophytes</taxon>
        <taxon>Chlorophyceae</taxon>
        <taxon>CS clade</taxon>
        <taxon>Chlamydomonadales</taxon>
        <taxon>Astrephomenaceae</taxon>
        <taxon>Astrephomene</taxon>
    </lineage>
</organism>
<dbReference type="AlphaFoldDB" id="A0AAD3HQL3"/>
<dbReference type="GO" id="GO:1901259">
    <property type="term" value="P:chloroplast rRNA processing"/>
    <property type="evidence" value="ECO:0007669"/>
    <property type="project" value="TreeGrafter"/>
</dbReference>
<dbReference type="Proteomes" id="UP001054857">
    <property type="component" value="Unassembled WGS sequence"/>
</dbReference>
<dbReference type="GO" id="GO:0044528">
    <property type="term" value="P:regulation of mitochondrial mRNA stability"/>
    <property type="evidence" value="ECO:0007669"/>
    <property type="project" value="TreeGrafter"/>
</dbReference>
<dbReference type="GO" id="GO:0000963">
    <property type="term" value="P:mitochondrial RNA processing"/>
    <property type="evidence" value="ECO:0007669"/>
    <property type="project" value="TreeGrafter"/>
</dbReference>
<accession>A0AAD3HQL3</accession>
<feature type="non-terminal residue" evidence="3">
    <location>
        <position position="592"/>
    </location>
</feature>
<protein>
    <recommendedName>
        <fullName evidence="2">RNA-editing substrate-binding complex 6 protein domain-containing protein</fullName>
    </recommendedName>
</protein>
<dbReference type="GO" id="GO:0035770">
    <property type="term" value="C:ribonucleoprotein granule"/>
    <property type="evidence" value="ECO:0007669"/>
    <property type="project" value="TreeGrafter"/>
</dbReference>
<comment type="caution">
    <text evidence="3">The sequence shown here is derived from an EMBL/GenBank/DDBJ whole genome shotgun (WGS) entry which is preliminary data.</text>
</comment>